<protein>
    <submittedName>
        <fullName evidence="1">Crossover junction endodeoxyribonuclease</fullName>
    </submittedName>
</protein>
<dbReference type="PROSITE" id="PS51257">
    <property type="entry name" value="PROKAR_LIPOPROTEIN"/>
    <property type="match status" value="1"/>
</dbReference>
<accession>A0A8S5NPB0</accession>
<dbReference type="GO" id="GO:0006310">
    <property type="term" value="P:DNA recombination"/>
    <property type="evidence" value="ECO:0007669"/>
    <property type="project" value="InterPro"/>
</dbReference>
<sequence length="176" mass="20297">MKDESTVPVLYPMGVYTFAFACVHCANRNSDKCHLCKCEKKSGFEPKRDPPVIAFEIPYPATKRGKAAWNKRFGLNAYYAGKHWSQRKKDAEELHELAHWAMRKAGVTKYLVKKPVKVTFFWNDNLDIDNHGALGKAFVDAMKGYILPDDNPEWFRAVEHKFWSGDTIRVEIKEAE</sequence>
<organism evidence="1">
    <name type="scientific">Myoviridae sp. ctlnK45</name>
    <dbReference type="NCBI Taxonomy" id="2826693"/>
    <lineage>
        <taxon>Viruses</taxon>
        <taxon>Duplodnaviria</taxon>
        <taxon>Heunggongvirae</taxon>
        <taxon>Uroviricota</taxon>
        <taxon>Caudoviricetes</taxon>
    </lineage>
</organism>
<dbReference type="Gene3D" id="3.30.1330.70">
    <property type="entry name" value="Holliday junction resolvase RusA"/>
    <property type="match status" value="1"/>
</dbReference>
<dbReference type="SUPFAM" id="SSF103084">
    <property type="entry name" value="Holliday junction resolvase RusA"/>
    <property type="match status" value="1"/>
</dbReference>
<dbReference type="InterPro" id="IPR036614">
    <property type="entry name" value="RusA-like_sf"/>
</dbReference>
<name>A0A8S5NPB0_9CAUD</name>
<reference evidence="1" key="1">
    <citation type="journal article" date="2021" name="Proc. Natl. Acad. Sci. U.S.A.">
        <title>A Catalog of Tens of Thousands of Viruses from Human Metagenomes Reveals Hidden Associations with Chronic Diseases.</title>
        <authorList>
            <person name="Tisza M.J."/>
            <person name="Buck C.B."/>
        </authorList>
    </citation>
    <scope>NUCLEOTIDE SEQUENCE</scope>
    <source>
        <strain evidence="1">CtlnK45</strain>
    </source>
</reference>
<evidence type="ECO:0000313" key="1">
    <source>
        <dbReference type="EMBL" id="DAD96207.1"/>
    </source>
</evidence>
<proteinExistence type="predicted"/>
<dbReference type="GO" id="GO:0000287">
    <property type="term" value="F:magnesium ion binding"/>
    <property type="evidence" value="ECO:0007669"/>
    <property type="project" value="InterPro"/>
</dbReference>
<dbReference type="GO" id="GO:0006281">
    <property type="term" value="P:DNA repair"/>
    <property type="evidence" value="ECO:0007669"/>
    <property type="project" value="InterPro"/>
</dbReference>
<dbReference type="EMBL" id="BK015212">
    <property type="protein sequence ID" value="DAD96207.1"/>
    <property type="molecule type" value="Genomic_DNA"/>
</dbReference>